<protein>
    <recommendedName>
        <fullName evidence="4">NADH dehydrogenase</fullName>
    </recommendedName>
</protein>
<organism evidence="2 3">
    <name type="scientific">Mesobacillus campisalis</name>
    <dbReference type="NCBI Taxonomy" id="1408103"/>
    <lineage>
        <taxon>Bacteria</taxon>
        <taxon>Bacillati</taxon>
        <taxon>Bacillota</taxon>
        <taxon>Bacilli</taxon>
        <taxon>Bacillales</taxon>
        <taxon>Bacillaceae</taxon>
        <taxon>Mesobacillus</taxon>
    </lineage>
</organism>
<dbReference type="SUPFAM" id="SSF158560">
    <property type="entry name" value="BH3980-like"/>
    <property type="match status" value="1"/>
</dbReference>
<name>A0A0M2SL89_9BACI</name>
<evidence type="ECO:0008006" key="4">
    <source>
        <dbReference type="Google" id="ProtNLM"/>
    </source>
</evidence>
<feature type="transmembrane region" description="Helical" evidence="1">
    <location>
        <begin position="166"/>
        <end position="188"/>
    </location>
</feature>
<evidence type="ECO:0000313" key="3">
    <source>
        <dbReference type="Proteomes" id="UP000034166"/>
    </source>
</evidence>
<feature type="transmembrane region" description="Helical" evidence="1">
    <location>
        <begin position="224"/>
        <end position="246"/>
    </location>
</feature>
<proteinExistence type="predicted"/>
<dbReference type="PATRIC" id="fig|1408103.3.peg.5138"/>
<feature type="transmembrane region" description="Helical" evidence="1">
    <location>
        <begin position="74"/>
        <end position="94"/>
    </location>
</feature>
<dbReference type="AlphaFoldDB" id="A0A0M2SL89"/>
<dbReference type="Proteomes" id="UP000034166">
    <property type="component" value="Unassembled WGS sequence"/>
</dbReference>
<dbReference type="OrthoDB" id="1750748at2"/>
<comment type="caution">
    <text evidence="2">The sequence shown here is derived from an EMBL/GenBank/DDBJ whole genome shotgun (WGS) entry which is preliminary data.</text>
</comment>
<feature type="transmembrane region" description="Helical" evidence="1">
    <location>
        <begin position="106"/>
        <end position="125"/>
    </location>
</feature>
<evidence type="ECO:0000313" key="2">
    <source>
        <dbReference type="EMBL" id="KKK33642.1"/>
    </source>
</evidence>
<keyword evidence="1" id="KW-0812">Transmembrane</keyword>
<reference evidence="2 3" key="1">
    <citation type="submission" date="2015-04" db="EMBL/GenBank/DDBJ databases">
        <title>Taxonomic description and genome sequence of Bacillus campisalis sp. nov., a novel member of the genus Bacillus isolated from solar saltern.</title>
        <authorList>
            <person name="Mathan Kumar R."/>
            <person name="Kaur G."/>
            <person name="Kumar A."/>
            <person name="Singh N.K."/>
            <person name="Kaur N."/>
            <person name="Kumar N."/>
            <person name="Mayilraj S."/>
        </authorList>
    </citation>
    <scope>NUCLEOTIDE SEQUENCE [LARGE SCALE GENOMIC DNA]</scope>
    <source>
        <strain evidence="2 3">SA2-6</strain>
    </source>
</reference>
<dbReference type="Pfam" id="PF06570">
    <property type="entry name" value="DUF1129"/>
    <property type="match status" value="1"/>
</dbReference>
<feature type="transmembrane region" description="Helical" evidence="1">
    <location>
        <begin position="137"/>
        <end position="160"/>
    </location>
</feature>
<gene>
    <name evidence="2" type="ORF">WQ57_23830</name>
</gene>
<dbReference type="InterPro" id="IPR036259">
    <property type="entry name" value="MFS_trans_sf"/>
</dbReference>
<feature type="transmembrane region" description="Helical" evidence="1">
    <location>
        <begin position="195"/>
        <end position="212"/>
    </location>
</feature>
<dbReference type="PANTHER" id="PTHR41307:SF1">
    <property type="entry name" value="MEMBRANE PROTEIN"/>
    <property type="match status" value="1"/>
</dbReference>
<evidence type="ECO:0000256" key="1">
    <source>
        <dbReference type="SAM" id="Phobius"/>
    </source>
</evidence>
<dbReference type="EMBL" id="LAYY01000100">
    <property type="protein sequence ID" value="KKK33642.1"/>
    <property type="molecule type" value="Genomic_DNA"/>
</dbReference>
<keyword evidence="1" id="KW-0472">Membrane</keyword>
<accession>A0A0M2SL89</accession>
<dbReference type="InterPro" id="IPR009214">
    <property type="entry name" value="DUF1129"/>
</dbReference>
<keyword evidence="1" id="KW-1133">Transmembrane helix</keyword>
<dbReference type="SUPFAM" id="SSF103473">
    <property type="entry name" value="MFS general substrate transporter"/>
    <property type="match status" value="1"/>
</dbReference>
<dbReference type="RefSeq" id="WP_046526130.1">
    <property type="nucleotide sequence ID" value="NZ_LAYY01000100.1"/>
</dbReference>
<sequence length="257" mass="28522">MVSKQAEQFLTELRFYLISKGKNDQEINEITEELEVHLMEAEAEGKDVSHITGKSPKQYMKSIGESMQTDYRQMAGMVPMFILLLAAYFSLGPAIEGKFSISEGTIWLALITGAAGILIYGLLLLKVLPKFFHSKWSYVLLVGTSMAVTGLFVALMLWYKTQGFELIYVASPAENNWIIVLCAAIFIGSAIYSKTWFTIVIPLFLSLGPIASTVIPEEVNNDPFYVTVTVLVFAAAAALAIAIFLLQRKKKKSNTRV</sequence>
<keyword evidence="3" id="KW-1185">Reference proteome</keyword>
<dbReference type="PANTHER" id="PTHR41307">
    <property type="entry name" value="MEMBRANE PROTEIN-RELATED"/>
    <property type="match status" value="1"/>
</dbReference>